<keyword evidence="2" id="KW-0547">Nucleotide-binding</keyword>
<dbReference type="HOGENOM" id="CLU_004223_1_1_1"/>
<protein>
    <recommendedName>
        <fullName evidence="5">AAA+ ATPase domain-containing protein</fullName>
    </recommendedName>
</protein>
<dbReference type="InterPro" id="IPR056027">
    <property type="entry name" value="DUF7608"/>
</dbReference>
<evidence type="ECO:0000259" key="5">
    <source>
        <dbReference type="SMART" id="SM00382"/>
    </source>
</evidence>
<keyword evidence="7" id="KW-1185">Reference proteome</keyword>
<comment type="subcellular location">
    <subcellularLocation>
        <location evidence="1">Mitochondrion outer membrane</location>
        <topology evidence="1">Single-pass membrane protein</topology>
    </subcellularLocation>
</comment>
<keyword evidence="4" id="KW-0067">ATP-binding</keyword>
<feature type="domain" description="AAA+ ATPase" evidence="5">
    <location>
        <begin position="596"/>
        <end position="731"/>
    </location>
</feature>
<keyword evidence="3" id="KW-0496">Mitochondrion</keyword>
<dbReference type="Pfam" id="PF24581">
    <property type="entry name" value="DUF7608"/>
    <property type="match status" value="1"/>
</dbReference>
<reference evidence="6 7" key="1">
    <citation type="submission" date="2014-04" db="EMBL/GenBank/DDBJ databases">
        <authorList>
            <consortium name="DOE Joint Genome Institute"/>
            <person name="Kuo A."/>
            <person name="Martino E."/>
            <person name="Perotto S."/>
            <person name="Kohler A."/>
            <person name="Nagy L.G."/>
            <person name="Floudas D."/>
            <person name="Copeland A."/>
            <person name="Barry K.W."/>
            <person name="Cichocki N."/>
            <person name="Veneault-Fourrey C."/>
            <person name="LaButti K."/>
            <person name="Lindquist E.A."/>
            <person name="Lipzen A."/>
            <person name="Lundell T."/>
            <person name="Morin E."/>
            <person name="Murat C."/>
            <person name="Sun H."/>
            <person name="Tunlid A."/>
            <person name="Henrissat B."/>
            <person name="Grigoriev I.V."/>
            <person name="Hibbett D.S."/>
            <person name="Martin F."/>
            <person name="Nordberg H.P."/>
            <person name="Cantor M.N."/>
            <person name="Hua S.X."/>
        </authorList>
    </citation>
    <scope>NUCLEOTIDE SEQUENCE [LARGE SCALE GENOMIC DNA]</scope>
    <source>
        <strain evidence="6 7">Zn</strain>
    </source>
</reference>
<dbReference type="SUPFAM" id="SSF52540">
    <property type="entry name" value="P-loop containing nucleoside triphosphate hydrolases"/>
    <property type="match status" value="1"/>
</dbReference>
<dbReference type="Pfam" id="PF00004">
    <property type="entry name" value="AAA"/>
    <property type="match status" value="1"/>
</dbReference>
<dbReference type="GO" id="GO:0005524">
    <property type="term" value="F:ATP binding"/>
    <property type="evidence" value="ECO:0007669"/>
    <property type="project" value="UniProtKB-KW"/>
</dbReference>
<accession>A0A0C3DKP1</accession>
<dbReference type="OrthoDB" id="39734at2759"/>
<dbReference type="PANTHER" id="PTHR45644:SF56">
    <property type="entry name" value="AAA ATPASE, PUTATIVE (AFU_ORTHOLOGUE AFUA_2G12920)-RELATED"/>
    <property type="match status" value="1"/>
</dbReference>
<organism evidence="6 7">
    <name type="scientific">Oidiodendron maius (strain Zn)</name>
    <dbReference type="NCBI Taxonomy" id="913774"/>
    <lineage>
        <taxon>Eukaryota</taxon>
        <taxon>Fungi</taxon>
        <taxon>Dikarya</taxon>
        <taxon>Ascomycota</taxon>
        <taxon>Pezizomycotina</taxon>
        <taxon>Leotiomycetes</taxon>
        <taxon>Leotiomycetes incertae sedis</taxon>
        <taxon>Myxotrichaceae</taxon>
        <taxon>Oidiodendron</taxon>
    </lineage>
</organism>
<evidence type="ECO:0000256" key="4">
    <source>
        <dbReference type="ARBA" id="ARBA00022840"/>
    </source>
</evidence>
<name>A0A0C3DKP1_OIDMZ</name>
<evidence type="ECO:0000313" key="7">
    <source>
        <dbReference type="Proteomes" id="UP000054321"/>
    </source>
</evidence>
<dbReference type="InterPro" id="IPR041569">
    <property type="entry name" value="AAA_lid_3"/>
</dbReference>
<dbReference type="InterPro" id="IPR003593">
    <property type="entry name" value="AAA+_ATPase"/>
</dbReference>
<dbReference type="STRING" id="913774.A0A0C3DKP1"/>
<reference evidence="7" key="2">
    <citation type="submission" date="2015-01" db="EMBL/GenBank/DDBJ databases">
        <title>Evolutionary Origins and Diversification of the Mycorrhizal Mutualists.</title>
        <authorList>
            <consortium name="DOE Joint Genome Institute"/>
            <consortium name="Mycorrhizal Genomics Consortium"/>
            <person name="Kohler A."/>
            <person name="Kuo A."/>
            <person name="Nagy L.G."/>
            <person name="Floudas D."/>
            <person name="Copeland A."/>
            <person name="Barry K.W."/>
            <person name="Cichocki N."/>
            <person name="Veneault-Fourrey C."/>
            <person name="LaButti K."/>
            <person name="Lindquist E.A."/>
            <person name="Lipzen A."/>
            <person name="Lundell T."/>
            <person name="Morin E."/>
            <person name="Murat C."/>
            <person name="Riley R."/>
            <person name="Ohm R."/>
            <person name="Sun H."/>
            <person name="Tunlid A."/>
            <person name="Henrissat B."/>
            <person name="Grigoriev I.V."/>
            <person name="Hibbett D.S."/>
            <person name="Martin F."/>
        </authorList>
    </citation>
    <scope>NUCLEOTIDE SEQUENCE [LARGE SCALE GENOMIC DNA]</scope>
    <source>
        <strain evidence="7">Zn</strain>
    </source>
</reference>
<dbReference type="AlphaFoldDB" id="A0A0C3DKP1"/>
<keyword evidence="3" id="KW-1000">Mitochondrion outer membrane</keyword>
<dbReference type="EMBL" id="KN832874">
    <property type="protein sequence ID" value="KIN02543.1"/>
    <property type="molecule type" value="Genomic_DNA"/>
</dbReference>
<dbReference type="Proteomes" id="UP000054321">
    <property type="component" value="Unassembled WGS sequence"/>
</dbReference>
<dbReference type="Gene3D" id="3.40.50.300">
    <property type="entry name" value="P-loop containing nucleotide triphosphate hydrolases"/>
    <property type="match status" value="1"/>
</dbReference>
<dbReference type="InterPro" id="IPR051701">
    <property type="entry name" value="Mito_OM_Translocase_MSP1"/>
</dbReference>
<sequence length="873" mass="96449">MQAVLSRWIGSQLPMESRSEVGSWFWNSECRYAAMSLEDSKIKLHCERNWRQTRSRSRANRQRQPEGLPPVILPDWFLEKNVKRTEDSPRCASLSVIGSRLKTVEDEVLMTSVAGDKADTESILPNEINPKYAIDLGLYLEILSTLKAGVVLRPPRTENPVQRPITLLHCPKDGGLSYLDSVMEEMARRLDADLISLDAQDIAQIVGPYVGENLAWTDSDTSYLAYSAQMAAGKVQEYHNEESEANESVLGIFGIGSEAGTPPTAPKSVVENWYGLKISTALDAIIGGADSKRIIAEQDGTEVPDHNPARPLIIHVKEYNCLSETRAGPRLLRALRTAVDKQWQEGKNIILVGTASSDDLGLSKDDIQHVQLEEDPESVTRTIIVPPQRGENQDIAFSTAEKARIRRINVRHVEDMILKLHEATDPLNLAVDMESNLDNVAACAAGLEEEVWAYSRVRRLATVVHGYQRDTTSLTPNLIDGQIIGIALKLLASSDEVKFDWGVKELQKEEDEANAMVQEGDKLTGDRDKDRLNKVRKKCSSHEKRLLSGVKIPSEIKTSFTDVHAPEETIEALKTLTSLSLQRPEAFSYGVLARDKIPGMLLYGPPGTGKTMLAKAVARDSGAVVLEVSGASVNDMYVGEGEKNVKAIFTLAKKLSPCVVFIDEADALLAARGGTSSRSITHREIINQFLREWDGMNDHSAFIMVATNRPYDLDEAVLRRLPRRLLVDLPLEKDRASILSLHLQNEALDPSVSIPDLAKRTPYYSGSDLKNVCVAAALACLRDENAIAAAHTGPDPYVYPKKRLLTKQHFDKALDEISASISDDMSTLKAIRSFDAKYGDRKGRRKKSAALGFGGTTVEEKDSEAGRVRKIEA</sequence>
<dbReference type="GO" id="GO:0005741">
    <property type="term" value="C:mitochondrial outer membrane"/>
    <property type="evidence" value="ECO:0007669"/>
    <property type="project" value="UniProtKB-SubCell"/>
</dbReference>
<dbReference type="InParanoid" id="A0A0C3DKP1"/>
<dbReference type="Gene3D" id="1.10.8.60">
    <property type="match status" value="1"/>
</dbReference>
<proteinExistence type="predicted"/>
<dbReference type="Pfam" id="PF17862">
    <property type="entry name" value="AAA_lid_3"/>
    <property type="match status" value="1"/>
</dbReference>
<dbReference type="SMART" id="SM00382">
    <property type="entry name" value="AAA"/>
    <property type="match status" value="1"/>
</dbReference>
<dbReference type="InterPro" id="IPR003959">
    <property type="entry name" value="ATPase_AAA_core"/>
</dbReference>
<evidence type="ECO:0000256" key="3">
    <source>
        <dbReference type="ARBA" id="ARBA00022787"/>
    </source>
</evidence>
<gene>
    <name evidence="6" type="ORF">OIDMADRAFT_102683</name>
</gene>
<evidence type="ECO:0000256" key="1">
    <source>
        <dbReference type="ARBA" id="ARBA00004572"/>
    </source>
</evidence>
<evidence type="ECO:0000313" key="6">
    <source>
        <dbReference type="EMBL" id="KIN02543.1"/>
    </source>
</evidence>
<dbReference type="InterPro" id="IPR027417">
    <property type="entry name" value="P-loop_NTPase"/>
</dbReference>
<keyword evidence="3" id="KW-0472">Membrane</keyword>
<evidence type="ECO:0000256" key="2">
    <source>
        <dbReference type="ARBA" id="ARBA00022741"/>
    </source>
</evidence>
<dbReference type="GO" id="GO:0016887">
    <property type="term" value="F:ATP hydrolysis activity"/>
    <property type="evidence" value="ECO:0007669"/>
    <property type="project" value="InterPro"/>
</dbReference>
<dbReference type="PANTHER" id="PTHR45644">
    <property type="entry name" value="AAA ATPASE, PUTATIVE (AFU_ORTHOLOGUE AFUA_2G12920)-RELATED-RELATED"/>
    <property type="match status" value="1"/>
</dbReference>